<sequence length="793" mass="85045">MSEQQTTLGITGMTCAACSTRIEKRLNKMPTVEAQVNLATEKATVHYDKSETDLTNVTETIQKLGYDVLTETLELNVFGMTCAACSGRIEKVLNRMPSIKEATVNLATEQATVTYYSYAVDEAQIIDRIRQLGYDAEPKTDTQDKTSHKAQELKHKRTKLIISAVLTLPLLLTMVVHLFGMHLPDLLMNPLFQFVLASIVQFGIGGQFYVGAYKSLRSGAANMDVLVALGTSAAYLYSVYETVRWLTGIEASPNLYYETSAVLITLILFGKYLEAKAKSNTTQALGSLLNLQAKEARVIRNDATEMVPVSQVKVGDHILIKPGEKIPVDGKIVEGQTTIDESMLTGESLPVGKEKSDQVIGATINQHGSITIQATQVGKDTTLAGIVKVVEAAQGSKAPIQRIADHISNYFVPIVVGLALLTFLIWLLLVDPGAFEPALDAGISVLVIACPCALGLATPTSIMVGTGQAAEHGILFKGGEFIETAGKVDTVVLDKTGTLTHGKPEVTDYDGSHELLQLIASIEYYSEHPLANAIVNHAEAQNMSRTKVDDFNVLPGLGIQAAVEGHEVLIGNRQLLTQYGVSFSHAESHLQQLEAEGKTAMLIAIDHQYQATLAVADTIKSSAKATIETLHQQHLNVIMLTGDNARTGEAIAQQLGIDRVIAHVLPDQKAAEIQQLQQQGHRVAMIGDGINDAPALVQADIGIAIGTGADIAIEAADITILGNDLTLLTKALTASKKTIRNIHQNLGWALGYNVAGIPIAAFGLLAPWVAGAAMAFSSVSVVANALRLKRMKL</sequence>
<dbReference type="PANTHER" id="PTHR43520">
    <property type="entry name" value="ATP7, ISOFORM B"/>
    <property type="match status" value="1"/>
</dbReference>
<dbReference type="GeneID" id="64982992"/>
<dbReference type="Pfam" id="PF00122">
    <property type="entry name" value="E1-E2_ATPase"/>
    <property type="match status" value="1"/>
</dbReference>
<dbReference type="InterPro" id="IPR018303">
    <property type="entry name" value="ATPase_P-typ_P_site"/>
</dbReference>
<dbReference type="FunFam" id="2.70.150.10:FF:000020">
    <property type="entry name" value="Copper-exporting P-type ATPase A"/>
    <property type="match status" value="1"/>
</dbReference>
<keyword evidence="14" id="KW-0460">Magnesium</keyword>
<keyword evidence="17" id="KW-0186">Copper</keyword>
<dbReference type="GO" id="GO:0005524">
    <property type="term" value="F:ATP binding"/>
    <property type="evidence" value="ECO:0007669"/>
    <property type="project" value="UniProtKB-UniRule"/>
</dbReference>
<feature type="transmembrane region" description="Helical" evidence="23">
    <location>
        <begin position="441"/>
        <end position="458"/>
    </location>
</feature>
<feature type="transmembrane region" description="Helical" evidence="23">
    <location>
        <begin position="768"/>
        <end position="786"/>
    </location>
</feature>
<evidence type="ECO:0000256" key="22">
    <source>
        <dbReference type="ARBA" id="ARBA00049289"/>
    </source>
</evidence>
<feature type="transmembrane region" description="Helical" evidence="23">
    <location>
        <begin position="160"/>
        <end position="179"/>
    </location>
</feature>
<dbReference type="GO" id="GO:0140581">
    <property type="term" value="F:P-type monovalent copper transporter activity"/>
    <property type="evidence" value="ECO:0007669"/>
    <property type="project" value="UniProtKB-EC"/>
</dbReference>
<feature type="transmembrane region" description="Helical" evidence="23">
    <location>
        <begin position="745"/>
        <end position="762"/>
    </location>
</feature>
<dbReference type="GO" id="GO:0005886">
    <property type="term" value="C:plasma membrane"/>
    <property type="evidence" value="ECO:0007669"/>
    <property type="project" value="UniProtKB-SubCell"/>
</dbReference>
<evidence type="ECO:0000256" key="17">
    <source>
        <dbReference type="ARBA" id="ARBA00023008"/>
    </source>
</evidence>
<dbReference type="SUPFAM" id="SSF81665">
    <property type="entry name" value="Calcium ATPase, transmembrane domain M"/>
    <property type="match status" value="1"/>
</dbReference>
<dbReference type="SFLD" id="SFLDF00027">
    <property type="entry name" value="p-type_atpase"/>
    <property type="match status" value="1"/>
</dbReference>
<dbReference type="PROSITE" id="PS01047">
    <property type="entry name" value="HMA_1"/>
    <property type="match status" value="2"/>
</dbReference>
<dbReference type="GO" id="GO:0055070">
    <property type="term" value="P:copper ion homeostasis"/>
    <property type="evidence" value="ECO:0007669"/>
    <property type="project" value="TreeGrafter"/>
</dbReference>
<keyword evidence="9 23" id="KW-0479">Metal-binding</keyword>
<evidence type="ECO:0000256" key="13">
    <source>
        <dbReference type="ARBA" id="ARBA00022840"/>
    </source>
</evidence>
<dbReference type="AlphaFoldDB" id="A0AAP8PPB1"/>
<comment type="catalytic activity">
    <reaction evidence="22">
        <text>Cu(+)(in) + ATP + H2O = Cu(+)(out) + ADP + phosphate + H(+)</text>
        <dbReference type="Rhea" id="RHEA:25792"/>
        <dbReference type="ChEBI" id="CHEBI:15377"/>
        <dbReference type="ChEBI" id="CHEBI:15378"/>
        <dbReference type="ChEBI" id="CHEBI:30616"/>
        <dbReference type="ChEBI" id="CHEBI:43474"/>
        <dbReference type="ChEBI" id="CHEBI:49552"/>
        <dbReference type="ChEBI" id="CHEBI:456216"/>
        <dbReference type="EC" id="7.2.2.8"/>
    </reaction>
</comment>
<comment type="caution">
    <text evidence="25">The sequence shown here is derived from an EMBL/GenBank/DDBJ whole genome shotgun (WGS) entry which is preliminary data.</text>
</comment>
<dbReference type="InterPro" id="IPR027256">
    <property type="entry name" value="P-typ_ATPase_IB"/>
</dbReference>
<keyword evidence="18" id="KW-0406">Ion transport</keyword>
<feature type="transmembrane region" description="Helical" evidence="23">
    <location>
        <begin position="225"/>
        <end position="243"/>
    </location>
</feature>
<evidence type="ECO:0000256" key="1">
    <source>
        <dbReference type="ARBA" id="ARBA00004651"/>
    </source>
</evidence>
<dbReference type="SUPFAM" id="SSF81653">
    <property type="entry name" value="Calcium ATPase, transduction domain A"/>
    <property type="match status" value="1"/>
</dbReference>
<proteinExistence type="inferred from homology"/>
<evidence type="ECO:0000256" key="8">
    <source>
        <dbReference type="ARBA" id="ARBA00022692"/>
    </source>
</evidence>
<feature type="domain" description="HMA" evidence="24">
    <location>
        <begin position="4"/>
        <end position="69"/>
    </location>
</feature>
<evidence type="ECO:0000256" key="15">
    <source>
        <dbReference type="ARBA" id="ARBA00022967"/>
    </source>
</evidence>
<dbReference type="InterPro" id="IPR006122">
    <property type="entry name" value="HMA_Cu_ion-bd"/>
</dbReference>
<feature type="transmembrane region" description="Helical" evidence="23">
    <location>
        <begin position="191"/>
        <end position="213"/>
    </location>
</feature>
<dbReference type="Gene3D" id="2.70.150.10">
    <property type="entry name" value="Calcium-transporting ATPase, cytoplasmic transduction domain A"/>
    <property type="match status" value="1"/>
</dbReference>
<dbReference type="GO" id="GO:0005507">
    <property type="term" value="F:copper ion binding"/>
    <property type="evidence" value="ECO:0007669"/>
    <property type="project" value="InterPro"/>
</dbReference>
<dbReference type="FunFam" id="3.30.70.100:FF:000005">
    <property type="entry name" value="Copper-exporting P-type ATPase A"/>
    <property type="match status" value="2"/>
</dbReference>
<keyword evidence="15" id="KW-1278">Translocase</keyword>
<dbReference type="InterPro" id="IPR001757">
    <property type="entry name" value="P_typ_ATPase"/>
</dbReference>
<evidence type="ECO:0000256" key="2">
    <source>
        <dbReference type="ARBA" id="ARBA00006024"/>
    </source>
</evidence>
<evidence type="ECO:0000256" key="9">
    <source>
        <dbReference type="ARBA" id="ARBA00022723"/>
    </source>
</evidence>
<keyword evidence="8 23" id="KW-0812">Transmembrane</keyword>
<dbReference type="SUPFAM" id="SSF56784">
    <property type="entry name" value="HAD-like"/>
    <property type="match status" value="1"/>
</dbReference>
<evidence type="ECO:0000256" key="10">
    <source>
        <dbReference type="ARBA" id="ARBA00022737"/>
    </source>
</evidence>
<organism evidence="25 26">
    <name type="scientific">Staphylococcus auricularis</name>
    <dbReference type="NCBI Taxonomy" id="29379"/>
    <lineage>
        <taxon>Bacteria</taxon>
        <taxon>Bacillati</taxon>
        <taxon>Bacillota</taxon>
        <taxon>Bacilli</taxon>
        <taxon>Bacillales</taxon>
        <taxon>Staphylococcaceae</taxon>
        <taxon>Staphylococcus</taxon>
    </lineage>
</organism>
<evidence type="ECO:0000256" key="14">
    <source>
        <dbReference type="ARBA" id="ARBA00022842"/>
    </source>
</evidence>
<evidence type="ECO:0000313" key="26">
    <source>
        <dbReference type="Proteomes" id="UP000242470"/>
    </source>
</evidence>
<keyword evidence="11 23" id="KW-0547">Nucleotide-binding</keyword>
<evidence type="ECO:0000256" key="20">
    <source>
        <dbReference type="ARBA" id="ARBA00029719"/>
    </source>
</evidence>
<feature type="transmembrane region" description="Helical" evidence="23">
    <location>
        <begin position="255"/>
        <end position="273"/>
    </location>
</feature>
<dbReference type="InterPro" id="IPR017969">
    <property type="entry name" value="Heavy-metal-associated_CS"/>
</dbReference>
<dbReference type="EMBL" id="PPQW01000025">
    <property type="protein sequence ID" value="PNZ67632.1"/>
    <property type="molecule type" value="Genomic_DNA"/>
</dbReference>
<accession>A0AAP8PPB1</accession>
<dbReference type="InterPro" id="IPR036412">
    <property type="entry name" value="HAD-like_sf"/>
</dbReference>
<dbReference type="Gene3D" id="3.30.70.100">
    <property type="match status" value="2"/>
</dbReference>
<keyword evidence="10" id="KW-0677">Repeat</keyword>
<dbReference type="PRINTS" id="PR00119">
    <property type="entry name" value="CATATPASE"/>
</dbReference>
<dbReference type="InterPro" id="IPR036163">
    <property type="entry name" value="HMA_dom_sf"/>
</dbReference>
<keyword evidence="16 23" id="KW-1133">Transmembrane helix</keyword>
<dbReference type="GO" id="GO:0043682">
    <property type="term" value="F:P-type divalent copper transporter activity"/>
    <property type="evidence" value="ECO:0007669"/>
    <property type="project" value="TreeGrafter"/>
</dbReference>
<comment type="subcellular location">
    <subcellularLocation>
        <location evidence="1">Cell membrane</location>
        <topology evidence="1">Multi-pass membrane protein</topology>
    </subcellularLocation>
</comment>
<dbReference type="PROSITE" id="PS00154">
    <property type="entry name" value="ATPASE_E1_E2"/>
    <property type="match status" value="1"/>
</dbReference>
<dbReference type="InterPro" id="IPR023298">
    <property type="entry name" value="ATPase_P-typ_TM_dom_sf"/>
</dbReference>
<dbReference type="NCBIfam" id="TIGR01511">
    <property type="entry name" value="ATPase-IB1_Cu"/>
    <property type="match status" value="1"/>
</dbReference>
<keyword evidence="13 23" id="KW-0067">ATP-binding</keyword>
<gene>
    <name evidence="25" type="ORF">CD158_05540</name>
</gene>
<comment type="similarity">
    <text evidence="2 23">Belongs to the cation transport ATPase (P-type) (TC 3.A.3) family. Type IB subfamily.</text>
</comment>
<dbReference type="InterPro" id="IPR006121">
    <property type="entry name" value="HMA_dom"/>
</dbReference>
<keyword evidence="12" id="KW-0187">Copper transport</keyword>
<dbReference type="PROSITE" id="PS50846">
    <property type="entry name" value="HMA_2"/>
    <property type="match status" value="2"/>
</dbReference>
<dbReference type="CDD" id="cd02094">
    <property type="entry name" value="P-type_ATPase_Cu-like"/>
    <property type="match status" value="1"/>
</dbReference>
<evidence type="ECO:0000256" key="11">
    <source>
        <dbReference type="ARBA" id="ARBA00022741"/>
    </source>
</evidence>
<feature type="transmembrane region" description="Helical" evidence="23">
    <location>
        <begin position="410"/>
        <end position="429"/>
    </location>
</feature>
<dbReference type="EC" id="7.2.2.8" evidence="3"/>
<keyword evidence="5" id="KW-0813">Transport</keyword>
<evidence type="ECO:0000256" key="16">
    <source>
        <dbReference type="ARBA" id="ARBA00022989"/>
    </source>
</evidence>
<keyword evidence="6 23" id="KW-1003">Cell membrane</keyword>
<dbReference type="GO" id="GO:0016887">
    <property type="term" value="F:ATP hydrolysis activity"/>
    <property type="evidence" value="ECO:0007669"/>
    <property type="project" value="InterPro"/>
</dbReference>
<evidence type="ECO:0000256" key="4">
    <source>
        <dbReference type="ARBA" id="ARBA00015102"/>
    </source>
</evidence>
<dbReference type="SUPFAM" id="SSF55008">
    <property type="entry name" value="HMA, heavy metal-associated domain"/>
    <property type="match status" value="2"/>
</dbReference>
<dbReference type="SFLD" id="SFLDS00003">
    <property type="entry name" value="Haloacid_Dehalogenase"/>
    <property type="match status" value="1"/>
</dbReference>
<dbReference type="NCBIfam" id="TIGR00003">
    <property type="entry name" value="copper ion binding protein"/>
    <property type="match status" value="2"/>
</dbReference>
<feature type="domain" description="HMA" evidence="24">
    <location>
        <begin position="71"/>
        <end position="137"/>
    </location>
</feature>
<evidence type="ECO:0000256" key="21">
    <source>
        <dbReference type="ARBA" id="ARBA00033239"/>
    </source>
</evidence>
<evidence type="ECO:0000259" key="24">
    <source>
        <dbReference type="PROSITE" id="PS50846"/>
    </source>
</evidence>
<dbReference type="Gene3D" id="3.40.1110.10">
    <property type="entry name" value="Calcium-transporting ATPase, cytoplasmic domain N"/>
    <property type="match status" value="2"/>
</dbReference>
<dbReference type="Proteomes" id="UP000242470">
    <property type="component" value="Unassembled WGS sequence"/>
</dbReference>
<dbReference type="NCBIfam" id="TIGR01494">
    <property type="entry name" value="ATPase_P-type"/>
    <property type="match status" value="1"/>
</dbReference>
<keyword evidence="7" id="KW-0597">Phosphoprotein</keyword>
<reference evidence="25 26" key="1">
    <citation type="submission" date="2017-08" db="EMBL/GenBank/DDBJ databases">
        <title>Draft genome sequences of 64 type strains of genus Staph aureus.</title>
        <authorList>
            <person name="Cole K."/>
            <person name="Golubchik T."/>
            <person name="Russell J."/>
            <person name="Foster D."/>
            <person name="Llewelyn M."/>
            <person name="Wilson D."/>
            <person name="Crook D."/>
            <person name="Paul J."/>
        </authorList>
    </citation>
    <scope>NUCLEOTIDE SEQUENCE [LARGE SCALE GENOMIC DNA]</scope>
    <source>
        <strain evidence="25 26">NCTC 12101</strain>
    </source>
</reference>
<dbReference type="NCBIfam" id="TIGR01525">
    <property type="entry name" value="ATPase-IB_hvy"/>
    <property type="match status" value="1"/>
</dbReference>
<dbReference type="InterPro" id="IPR023214">
    <property type="entry name" value="HAD_sf"/>
</dbReference>
<evidence type="ECO:0000256" key="7">
    <source>
        <dbReference type="ARBA" id="ARBA00022553"/>
    </source>
</evidence>
<dbReference type="RefSeq" id="WP_059107975.1">
    <property type="nucleotide sequence ID" value="NZ_AP024589.1"/>
</dbReference>
<name>A0AAP8PPB1_9STAP</name>
<protein>
    <recommendedName>
        <fullName evidence="4">Copper-exporting P-type ATPase</fullName>
        <ecNumber evidence="3">7.2.2.8</ecNumber>
    </recommendedName>
    <alternativeName>
        <fullName evidence="20">Copper-exporting P-type ATPase A</fullName>
    </alternativeName>
    <alternativeName>
        <fullName evidence="21">Cu(+)-exporting ATPase</fullName>
    </alternativeName>
</protein>
<evidence type="ECO:0000256" key="19">
    <source>
        <dbReference type="ARBA" id="ARBA00023136"/>
    </source>
</evidence>
<dbReference type="InterPro" id="IPR059000">
    <property type="entry name" value="ATPase_P-type_domA"/>
</dbReference>
<evidence type="ECO:0000256" key="5">
    <source>
        <dbReference type="ARBA" id="ARBA00022448"/>
    </source>
</evidence>
<evidence type="ECO:0000313" key="25">
    <source>
        <dbReference type="EMBL" id="PNZ67632.1"/>
    </source>
</evidence>
<dbReference type="PRINTS" id="PR00943">
    <property type="entry name" value="CUATPASE"/>
</dbReference>
<dbReference type="SFLD" id="SFLDG00002">
    <property type="entry name" value="C1.7:_P-type_atpase_like"/>
    <property type="match status" value="1"/>
</dbReference>
<dbReference type="Pfam" id="PF00702">
    <property type="entry name" value="Hydrolase"/>
    <property type="match status" value="1"/>
</dbReference>
<dbReference type="Gene3D" id="3.40.50.1000">
    <property type="entry name" value="HAD superfamily/HAD-like"/>
    <property type="match status" value="1"/>
</dbReference>
<evidence type="ECO:0000256" key="23">
    <source>
        <dbReference type="RuleBase" id="RU362081"/>
    </source>
</evidence>
<evidence type="ECO:0000256" key="12">
    <source>
        <dbReference type="ARBA" id="ARBA00022796"/>
    </source>
</evidence>
<dbReference type="InterPro" id="IPR023299">
    <property type="entry name" value="ATPase_P-typ_cyto_dom_N"/>
</dbReference>
<dbReference type="InterPro" id="IPR008250">
    <property type="entry name" value="ATPase_P-typ_transduc_dom_A_sf"/>
</dbReference>
<dbReference type="CDD" id="cd00371">
    <property type="entry name" value="HMA"/>
    <property type="match status" value="2"/>
</dbReference>
<evidence type="ECO:0000256" key="3">
    <source>
        <dbReference type="ARBA" id="ARBA00012517"/>
    </source>
</evidence>
<keyword evidence="19 23" id="KW-0472">Membrane</keyword>
<dbReference type="PANTHER" id="PTHR43520:SF8">
    <property type="entry name" value="P-TYPE CU(+) TRANSPORTER"/>
    <property type="match status" value="1"/>
</dbReference>
<dbReference type="InterPro" id="IPR044492">
    <property type="entry name" value="P_typ_ATPase_HD_dom"/>
</dbReference>
<evidence type="ECO:0000256" key="6">
    <source>
        <dbReference type="ARBA" id="ARBA00022475"/>
    </source>
</evidence>
<evidence type="ECO:0000256" key="18">
    <source>
        <dbReference type="ARBA" id="ARBA00023065"/>
    </source>
</evidence>
<dbReference type="Pfam" id="PF00403">
    <property type="entry name" value="HMA"/>
    <property type="match status" value="2"/>
</dbReference>